<dbReference type="Proteomes" id="UP000198607">
    <property type="component" value="Unassembled WGS sequence"/>
</dbReference>
<proteinExistence type="predicted"/>
<gene>
    <name evidence="1" type="ORF">SAMN05660652_03471</name>
</gene>
<keyword evidence="2" id="KW-1185">Reference proteome</keyword>
<dbReference type="STRING" id="83767.SAMN05660652_03471"/>
<reference evidence="1 2" key="1">
    <citation type="submission" date="2016-10" db="EMBL/GenBank/DDBJ databases">
        <authorList>
            <person name="de Groot N.N."/>
        </authorList>
    </citation>
    <scope>NUCLEOTIDE SEQUENCE [LARGE SCALE GENOMIC DNA]</scope>
    <source>
        <strain evidence="1 2">DSM 5885</strain>
    </source>
</reference>
<accession>A0A1G8KQS0</accession>
<dbReference type="EMBL" id="FNCY01000019">
    <property type="protein sequence ID" value="SDI45805.1"/>
    <property type="molecule type" value="Genomic_DNA"/>
</dbReference>
<dbReference type="RefSeq" id="WP_091939474.1">
    <property type="nucleotide sequence ID" value="NZ_FNCY01000019.1"/>
</dbReference>
<sequence length="62" mass="6623">MKRDFLKRSPPAAPIVGAAKIVDDDVLAADDAGAVPRLVAATQRCSHWSPVIPPQSPTSRHH</sequence>
<name>A0A1G8KQS0_9RHOO</name>
<evidence type="ECO:0000313" key="2">
    <source>
        <dbReference type="Proteomes" id="UP000198607"/>
    </source>
</evidence>
<dbReference type="AlphaFoldDB" id="A0A1G8KQS0"/>
<evidence type="ECO:0000313" key="1">
    <source>
        <dbReference type="EMBL" id="SDI45805.1"/>
    </source>
</evidence>
<protein>
    <submittedName>
        <fullName evidence="1">Uncharacterized protein</fullName>
    </submittedName>
</protein>
<organism evidence="1 2">
    <name type="scientific">Propionivibrio dicarboxylicus</name>
    <dbReference type="NCBI Taxonomy" id="83767"/>
    <lineage>
        <taxon>Bacteria</taxon>
        <taxon>Pseudomonadati</taxon>
        <taxon>Pseudomonadota</taxon>
        <taxon>Betaproteobacteria</taxon>
        <taxon>Rhodocyclales</taxon>
        <taxon>Rhodocyclaceae</taxon>
        <taxon>Propionivibrio</taxon>
    </lineage>
</organism>